<keyword evidence="1" id="KW-0472">Membrane</keyword>
<dbReference type="PANTHER" id="PTHR33640">
    <property type="entry name" value="TRANSMEMBRANE PROTEIN"/>
    <property type="match status" value="1"/>
</dbReference>
<evidence type="ECO:0000256" key="1">
    <source>
        <dbReference type="SAM" id="Phobius"/>
    </source>
</evidence>
<reference evidence="2 3" key="1">
    <citation type="journal article" date="2023" name="BMC Biotechnol.">
        <title>Vitis rotundifolia cv Carlos genome sequencing.</title>
        <authorList>
            <person name="Huff M."/>
            <person name="Hulse-Kemp A."/>
            <person name="Scheffler B."/>
            <person name="Youngblood R."/>
            <person name="Simpson S."/>
            <person name="Babiker E."/>
            <person name="Staton M."/>
        </authorList>
    </citation>
    <scope>NUCLEOTIDE SEQUENCE [LARGE SCALE GENOMIC DNA]</scope>
    <source>
        <tissue evidence="2">Leaf</tissue>
    </source>
</reference>
<keyword evidence="3" id="KW-1185">Reference proteome</keyword>
<evidence type="ECO:0000313" key="3">
    <source>
        <dbReference type="Proteomes" id="UP001168098"/>
    </source>
</evidence>
<dbReference type="AlphaFoldDB" id="A0AA39ABX5"/>
<dbReference type="PANTHER" id="PTHR33640:SF3">
    <property type="entry name" value="DUF4408 DOMAIN-CONTAINING PROTEIN"/>
    <property type="match status" value="1"/>
</dbReference>
<gene>
    <name evidence="2" type="ORF">PVL29_005031</name>
</gene>
<comment type="caution">
    <text evidence="2">The sequence shown here is derived from an EMBL/GenBank/DDBJ whole genome shotgun (WGS) entry which is preliminary data.</text>
</comment>
<keyword evidence="1" id="KW-0812">Transmembrane</keyword>
<keyword evidence="1" id="KW-1133">Transmembrane helix</keyword>
<evidence type="ECO:0000313" key="2">
    <source>
        <dbReference type="EMBL" id="KAJ9703514.1"/>
    </source>
</evidence>
<sequence length="252" mass="29518">MDSFDFDSVKAEKANAMLKYRRLRNVTKLFRFAELFLVLILFFWIFNHLPFAIQISGEYFRKISTVIASHLFVFLFCNAIIVILLFKSSQFSDRNLPVHNARTDIYDEFVKKSENNRPNSRSEDLSLSQEPEVVVYEDKQMICAANTVRPTREKVVPTVTDSKRDSCVKVYRRSQSEKLIRDRSEKSRGILQRSDTEKCQQIVISGQDPARTSYPEDELSNEDFKRTIEAFIAKELRFRRQESLAIVFQDQS</sequence>
<organism evidence="2 3">
    <name type="scientific">Vitis rotundifolia</name>
    <name type="common">Muscadine grape</name>
    <dbReference type="NCBI Taxonomy" id="103349"/>
    <lineage>
        <taxon>Eukaryota</taxon>
        <taxon>Viridiplantae</taxon>
        <taxon>Streptophyta</taxon>
        <taxon>Embryophyta</taxon>
        <taxon>Tracheophyta</taxon>
        <taxon>Spermatophyta</taxon>
        <taxon>Magnoliopsida</taxon>
        <taxon>eudicotyledons</taxon>
        <taxon>Gunneridae</taxon>
        <taxon>Pentapetalae</taxon>
        <taxon>rosids</taxon>
        <taxon>Vitales</taxon>
        <taxon>Vitaceae</taxon>
        <taxon>Viteae</taxon>
        <taxon>Vitis</taxon>
    </lineage>
</organism>
<feature type="transmembrane region" description="Helical" evidence="1">
    <location>
        <begin position="66"/>
        <end position="86"/>
    </location>
</feature>
<proteinExistence type="predicted"/>
<dbReference type="Proteomes" id="UP001168098">
    <property type="component" value="Unassembled WGS sequence"/>
</dbReference>
<feature type="transmembrane region" description="Helical" evidence="1">
    <location>
        <begin position="29"/>
        <end position="46"/>
    </location>
</feature>
<dbReference type="EMBL" id="JARBHA010000004">
    <property type="protein sequence ID" value="KAJ9703514.1"/>
    <property type="molecule type" value="Genomic_DNA"/>
</dbReference>
<name>A0AA39ABX5_VITRO</name>
<accession>A0AA39ABX5</accession>
<protein>
    <submittedName>
        <fullName evidence="2">Uncharacterized protein</fullName>
    </submittedName>
</protein>